<reference evidence="10 11" key="1">
    <citation type="submission" date="2020-10" db="EMBL/GenBank/DDBJ databases">
        <title>Novel species in genus Corynebacterium.</title>
        <authorList>
            <person name="Zhang G."/>
        </authorList>
    </citation>
    <scope>NUCLEOTIDE SEQUENCE [LARGE SCALE GENOMIC DNA]</scope>
    <source>
        <strain evidence="10 11">DSM 45110</strain>
    </source>
</reference>
<dbReference type="NCBIfam" id="TIGR00842">
    <property type="entry name" value="bcct"/>
    <property type="match status" value="1"/>
</dbReference>
<protein>
    <submittedName>
        <fullName evidence="10">BCCT family transporter</fullName>
    </submittedName>
</protein>
<feature type="region of interest" description="Disordered" evidence="8">
    <location>
        <begin position="1"/>
        <end position="30"/>
    </location>
</feature>
<evidence type="ECO:0000313" key="10">
    <source>
        <dbReference type="EMBL" id="MBF4553926.1"/>
    </source>
</evidence>
<dbReference type="PANTHER" id="PTHR30047">
    <property type="entry name" value="HIGH-AFFINITY CHOLINE TRANSPORT PROTEIN-RELATED"/>
    <property type="match status" value="1"/>
</dbReference>
<keyword evidence="6 9" id="KW-1133">Transmembrane helix</keyword>
<feature type="transmembrane region" description="Helical" evidence="9">
    <location>
        <begin position="40"/>
        <end position="60"/>
    </location>
</feature>
<comment type="similarity">
    <text evidence="2">Belongs to the BCCT transporter (TC 2.A.15) family.</text>
</comment>
<dbReference type="Pfam" id="PF02028">
    <property type="entry name" value="BCCT"/>
    <property type="match status" value="1"/>
</dbReference>
<feature type="transmembrane region" description="Helical" evidence="9">
    <location>
        <begin position="474"/>
        <end position="494"/>
    </location>
</feature>
<feature type="transmembrane region" description="Helical" evidence="9">
    <location>
        <begin position="120"/>
        <end position="139"/>
    </location>
</feature>
<accession>A0ABR9ZKG4</accession>
<evidence type="ECO:0000256" key="5">
    <source>
        <dbReference type="ARBA" id="ARBA00022692"/>
    </source>
</evidence>
<keyword evidence="11" id="KW-1185">Reference proteome</keyword>
<keyword evidence="3" id="KW-0813">Transport</keyword>
<feature type="transmembrane region" description="Helical" evidence="9">
    <location>
        <begin position="430"/>
        <end position="453"/>
    </location>
</feature>
<dbReference type="Proteomes" id="UP000635902">
    <property type="component" value="Unassembled WGS sequence"/>
</dbReference>
<dbReference type="InterPro" id="IPR000060">
    <property type="entry name" value="BCCT_transptr"/>
</dbReference>
<evidence type="ECO:0000256" key="2">
    <source>
        <dbReference type="ARBA" id="ARBA00005658"/>
    </source>
</evidence>
<sequence length="632" mass="68255">MQAPGTTPDNSSDHSTAGSQAHAVEGGVENKKKNGKVDPLIFGLSAGFILLFVALTTLLPEQSATVLGKGSGWLLTNLNWLYVGGVSLAFIFLIFLFISGYGRMRLGQDGERPEHSTASWFAMLFAGGLGSVLMFWGVAEPLNHMTNVPMQDVEPGSLEAIREAMGFTMFHFGLHMWVIFALPGLGMGYFIYKRNLPPRVSSIFSPLLGGAIYRWPGKLIDALAIIGTVFGIAVSVGMGVLQINAGLAKVFGAPTVAWVQLIVIAVIVFVACLSVAAGLEKGIKLLSNINVIMAAALMLFVLAVGPTLFLLRGTLDSVSIYAEWLPKLMFWSDSLEVNPGWQGKWTVFYFAWTICWSPFMGMFAARISRGRTVREFIGGVLLLPTFFTVIWFSIFGFAGLHIERENPGALTGPVVHEGDTAFALFGFLDYFPLSTFTSIFALVVVAIFFITSIDSAALINDMFAAGEEDKTPTIYRVGWAIAIGAVAGAILVMAPDAGITALQETVIIVGFPFFLVFFVMMYSLVRGMSDDMQYHPEPSTRQWDKTDSAEKLELHEAKPAPGYDEHGNELPGVTYDEQGNLVIPGNVVIAGDLGVQGSMGEVAQDYEVEHSESAANKVTEGEANNPSSSDAK</sequence>
<comment type="caution">
    <text evidence="10">The sequence shown here is derived from an EMBL/GenBank/DDBJ whole genome shotgun (WGS) entry which is preliminary data.</text>
</comment>
<feature type="transmembrane region" description="Helical" evidence="9">
    <location>
        <begin position="80"/>
        <end position="99"/>
    </location>
</feature>
<evidence type="ECO:0000256" key="6">
    <source>
        <dbReference type="ARBA" id="ARBA00022989"/>
    </source>
</evidence>
<comment type="subcellular location">
    <subcellularLocation>
        <location evidence="1">Cell membrane</location>
        <topology evidence="1">Multi-pass membrane protein</topology>
    </subcellularLocation>
</comment>
<evidence type="ECO:0000256" key="7">
    <source>
        <dbReference type="ARBA" id="ARBA00023136"/>
    </source>
</evidence>
<evidence type="ECO:0000256" key="9">
    <source>
        <dbReference type="SAM" id="Phobius"/>
    </source>
</evidence>
<gene>
    <name evidence="10" type="ORF">IRY30_07525</name>
</gene>
<feature type="region of interest" description="Disordered" evidence="8">
    <location>
        <begin position="604"/>
        <end position="632"/>
    </location>
</feature>
<keyword evidence="5 9" id="KW-0812">Transmembrane</keyword>
<evidence type="ECO:0000256" key="4">
    <source>
        <dbReference type="ARBA" id="ARBA00022475"/>
    </source>
</evidence>
<feature type="compositionally biased region" description="Polar residues" evidence="8">
    <location>
        <begin position="1"/>
        <end position="19"/>
    </location>
</feature>
<feature type="transmembrane region" description="Helical" evidence="9">
    <location>
        <begin position="506"/>
        <end position="525"/>
    </location>
</feature>
<feature type="transmembrane region" description="Helical" evidence="9">
    <location>
        <begin position="174"/>
        <end position="192"/>
    </location>
</feature>
<name>A0ABR9ZKG4_9CORY</name>
<keyword evidence="7 9" id="KW-0472">Membrane</keyword>
<proteinExistence type="inferred from homology"/>
<feature type="transmembrane region" description="Helical" evidence="9">
    <location>
        <begin position="345"/>
        <end position="364"/>
    </location>
</feature>
<evidence type="ECO:0000313" key="11">
    <source>
        <dbReference type="Proteomes" id="UP000635902"/>
    </source>
</evidence>
<feature type="compositionally biased region" description="Polar residues" evidence="8">
    <location>
        <begin position="622"/>
        <end position="632"/>
    </location>
</feature>
<evidence type="ECO:0000256" key="1">
    <source>
        <dbReference type="ARBA" id="ARBA00004651"/>
    </source>
</evidence>
<feature type="transmembrane region" description="Helical" evidence="9">
    <location>
        <begin position="376"/>
        <end position="400"/>
    </location>
</feature>
<feature type="transmembrane region" description="Helical" evidence="9">
    <location>
        <begin position="257"/>
        <end position="279"/>
    </location>
</feature>
<organism evidence="10 11">
    <name type="scientific">Corynebacterium suicordis DSM 45110</name>
    <dbReference type="NCBI Taxonomy" id="1121369"/>
    <lineage>
        <taxon>Bacteria</taxon>
        <taxon>Bacillati</taxon>
        <taxon>Actinomycetota</taxon>
        <taxon>Actinomycetes</taxon>
        <taxon>Mycobacteriales</taxon>
        <taxon>Corynebacteriaceae</taxon>
        <taxon>Corynebacterium</taxon>
    </lineage>
</organism>
<feature type="transmembrane region" description="Helical" evidence="9">
    <location>
        <begin position="291"/>
        <end position="311"/>
    </location>
</feature>
<evidence type="ECO:0000256" key="8">
    <source>
        <dbReference type="SAM" id="MobiDB-lite"/>
    </source>
</evidence>
<keyword evidence="4" id="KW-1003">Cell membrane</keyword>
<dbReference type="PANTHER" id="PTHR30047:SF7">
    <property type="entry name" value="HIGH-AFFINITY CHOLINE TRANSPORT PROTEIN"/>
    <property type="match status" value="1"/>
</dbReference>
<feature type="transmembrane region" description="Helical" evidence="9">
    <location>
        <begin position="222"/>
        <end position="245"/>
    </location>
</feature>
<evidence type="ECO:0000256" key="3">
    <source>
        <dbReference type="ARBA" id="ARBA00022448"/>
    </source>
</evidence>
<dbReference type="EMBL" id="JADKMY010000002">
    <property type="protein sequence ID" value="MBF4553926.1"/>
    <property type="molecule type" value="Genomic_DNA"/>
</dbReference>